<comment type="caution">
    <text evidence="2">The sequence shown here is derived from an EMBL/GenBank/DDBJ whole genome shotgun (WGS) entry which is preliminary data.</text>
</comment>
<name>A0A495JWG9_9ACTN</name>
<sequence>MPARVLLAAVGAGTLGYGGWLLWAQVVWQPDFVLSLAGWLVVGPVAHDSLVVPVTALGAALLARTLPSPWRHAVVAGLVASGVLLLVGIPLLTRPMAAPPNPGLDDRNYWPGLLLFLLVLWALLLAVTAAYTGAVGARRRHRRHPVVSEGDER</sequence>
<evidence type="ECO:0000313" key="3">
    <source>
        <dbReference type="Proteomes" id="UP000277671"/>
    </source>
</evidence>
<keyword evidence="1" id="KW-1133">Transmembrane helix</keyword>
<keyword evidence="1" id="KW-0472">Membrane</keyword>
<organism evidence="2 3">
    <name type="scientific">Micromonospora pisi</name>
    <dbReference type="NCBI Taxonomy" id="589240"/>
    <lineage>
        <taxon>Bacteria</taxon>
        <taxon>Bacillati</taxon>
        <taxon>Actinomycetota</taxon>
        <taxon>Actinomycetes</taxon>
        <taxon>Micromonosporales</taxon>
        <taxon>Micromonosporaceae</taxon>
        <taxon>Micromonospora</taxon>
    </lineage>
</organism>
<accession>A0A495JWG9</accession>
<feature type="transmembrane region" description="Helical" evidence="1">
    <location>
        <begin position="40"/>
        <end position="62"/>
    </location>
</feature>
<feature type="transmembrane region" description="Helical" evidence="1">
    <location>
        <begin position="74"/>
        <end position="93"/>
    </location>
</feature>
<keyword evidence="3" id="KW-1185">Reference proteome</keyword>
<feature type="transmembrane region" description="Helical" evidence="1">
    <location>
        <begin position="113"/>
        <end position="134"/>
    </location>
</feature>
<reference evidence="2 3" key="1">
    <citation type="submission" date="2018-10" db="EMBL/GenBank/DDBJ databases">
        <title>Sequencing the genomes of 1000 actinobacteria strains.</title>
        <authorList>
            <person name="Klenk H.-P."/>
        </authorList>
    </citation>
    <scope>NUCLEOTIDE SEQUENCE [LARGE SCALE GENOMIC DNA]</scope>
    <source>
        <strain evidence="2 3">DSM 45175</strain>
    </source>
</reference>
<dbReference type="RefSeq" id="WP_121161365.1">
    <property type="nucleotide sequence ID" value="NZ_RBKT01000001.1"/>
</dbReference>
<evidence type="ECO:0000256" key="1">
    <source>
        <dbReference type="SAM" id="Phobius"/>
    </source>
</evidence>
<dbReference type="OrthoDB" id="3630320at2"/>
<keyword evidence="1" id="KW-0812">Transmembrane</keyword>
<proteinExistence type="predicted"/>
<dbReference type="AlphaFoldDB" id="A0A495JWG9"/>
<dbReference type="EMBL" id="RBKT01000001">
    <property type="protein sequence ID" value="RKR93211.1"/>
    <property type="molecule type" value="Genomic_DNA"/>
</dbReference>
<gene>
    <name evidence="2" type="ORF">BDK92_7732</name>
</gene>
<dbReference type="Proteomes" id="UP000277671">
    <property type="component" value="Unassembled WGS sequence"/>
</dbReference>
<evidence type="ECO:0000313" key="2">
    <source>
        <dbReference type="EMBL" id="RKR93211.1"/>
    </source>
</evidence>
<protein>
    <submittedName>
        <fullName evidence="2">Uncharacterized protein</fullName>
    </submittedName>
</protein>